<dbReference type="CDD" id="cd00093">
    <property type="entry name" value="HTH_XRE"/>
    <property type="match status" value="1"/>
</dbReference>
<dbReference type="PROSITE" id="PS50943">
    <property type="entry name" value="HTH_CROC1"/>
    <property type="match status" value="1"/>
</dbReference>
<keyword evidence="3" id="KW-1185">Reference proteome</keyword>
<feature type="domain" description="HTH cro/C1-type" evidence="1">
    <location>
        <begin position="17"/>
        <end position="72"/>
    </location>
</feature>
<name>A0A8J3Q775_9ACTN</name>
<gene>
    <name evidence="2" type="ORF">Rhe02_26190</name>
</gene>
<protein>
    <submittedName>
        <fullName evidence="2">Transcriptional regulator</fullName>
    </submittedName>
</protein>
<evidence type="ECO:0000313" key="2">
    <source>
        <dbReference type="EMBL" id="GIH04552.1"/>
    </source>
</evidence>
<dbReference type="AlphaFoldDB" id="A0A8J3Q775"/>
<sequence length="416" mass="45478">MRSEGWEMDELPIGRRVAYWRNRRKMSQQVFADRLGKSKSWVDKVERGVRRLDKFSVTSEIADVLQVDVQLLLGREPERRPDSINCIDQIEVAEIRSALERYDQISAFFYAPPEPPPLAEMRKATAHAWQTLLHAKWGVLTRSLPKLLREAQAADAAYAGTDGAPEAAHLLGQVYQITSSAMRRLGELDLGWLAADRSIAVSQRAGDQLLAGVATTRVANALRALGRHRSALEVNVNIANRLAPNATEPGTPERLSVYGFLLLQGAMAASCIGDSATMQDLLNAADDAAQGLGGDFNHYWTSFGPTNVLLHRAAASVELGDGGVAVAVHESIDPEAFRNLMPERRAHHFIDMARGFAQIGDITKAGEMLLECDHLAPAEIRCRPIAHEVMSDVLRRAKGSPPTAIADLAEQMGVGV</sequence>
<dbReference type="InterPro" id="IPR001387">
    <property type="entry name" value="Cro/C1-type_HTH"/>
</dbReference>
<evidence type="ECO:0000259" key="1">
    <source>
        <dbReference type="PROSITE" id="PS50943"/>
    </source>
</evidence>
<organism evidence="2 3">
    <name type="scientific">Rhizocola hellebori</name>
    <dbReference type="NCBI Taxonomy" id="1392758"/>
    <lineage>
        <taxon>Bacteria</taxon>
        <taxon>Bacillati</taxon>
        <taxon>Actinomycetota</taxon>
        <taxon>Actinomycetes</taxon>
        <taxon>Micromonosporales</taxon>
        <taxon>Micromonosporaceae</taxon>
        <taxon>Rhizocola</taxon>
    </lineage>
</organism>
<dbReference type="InterPro" id="IPR010982">
    <property type="entry name" value="Lambda_DNA-bd_dom_sf"/>
</dbReference>
<dbReference type="SMART" id="SM00530">
    <property type="entry name" value="HTH_XRE"/>
    <property type="match status" value="1"/>
</dbReference>
<dbReference type="GO" id="GO:0003677">
    <property type="term" value="F:DNA binding"/>
    <property type="evidence" value="ECO:0007669"/>
    <property type="project" value="InterPro"/>
</dbReference>
<dbReference type="EMBL" id="BONY01000013">
    <property type="protein sequence ID" value="GIH04552.1"/>
    <property type="molecule type" value="Genomic_DNA"/>
</dbReference>
<dbReference type="Proteomes" id="UP000612899">
    <property type="component" value="Unassembled WGS sequence"/>
</dbReference>
<comment type="caution">
    <text evidence="2">The sequence shown here is derived from an EMBL/GenBank/DDBJ whole genome shotgun (WGS) entry which is preliminary data.</text>
</comment>
<dbReference type="Gene3D" id="1.10.260.40">
    <property type="entry name" value="lambda repressor-like DNA-binding domains"/>
    <property type="match status" value="1"/>
</dbReference>
<accession>A0A8J3Q775</accession>
<reference evidence="2" key="1">
    <citation type="submission" date="2021-01" db="EMBL/GenBank/DDBJ databases">
        <title>Whole genome shotgun sequence of Rhizocola hellebori NBRC 109834.</title>
        <authorList>
            <person name="Komaki H."/>
            <person name="Tamura T."/>
        </authorList>
    </citation>
    <scope>NUCLEOTIDE SEQUENCE</scope>
    <source>
        <strain evidence="2">NBRC 109834</strain>
    </source>
</reference>
<dbReference type="SUPFAM" id="SSF47413">
    <property type="entry name" value="lambda repressor-like DNA-binding domains"/>
    <property type="match status" value="1"/>
</dbReference>
<evidence type="ECO:0000313" key="3">
    <source>
        <dbReference type="Proteomes" id="UP000612899"/>
    </source>
</evidence>
<dbReference type="Pfam" id="PF13560">
    <property type="entry name" value="HTH_31"/>
    <property type="match status" value="1"/>
</dbReference>
<proteinExistence type="predicted"/>